<dbReference type="GeneID" id="49636273"/>
<feature type="transmembrane region" description="Helical" evidence="6">
    <location>
        <begin position="12"/>
        <end position="29"/>
    </location>
</feature>
<evidence type="ECO:0000256" key="1">
    <source>
        <dbReference type="ARBA" id="ARBA00004651"/>
    </source>
</evidence>
<keyword evidence="2" id="KW-1003">Cell membrane</keyword>
<proteinExistence type="predicted"/>
<gene>
    <name evidence="7" type="primary">yohJ</name>
    <name evidence="7" type="ORF">NCTC5906_01875</name>
</gene>
<evidence type="ECO:0000256" key="4">
    <source>
        <dbReference type="ARBA" id="ARBA00022989"/>
    </source>
</evidence>
<dbReference type="Proteomes" id="UP000272690">
    <property type="component" value="Chromosome"/>
</dbReference>
<evidence type="ECO:0000256" key="2">
    <source>
        <dbReference type="ARBA" id="ARBA00022475"/>
    </source>
</evidence>
<evidence type="ECO:0000256" key="3">
    <source>
        <dbReference type="ARBA" id="ARBA00022692"/>
    </source>
</evidence>
<dbReference type="EMBL" id="LR134327">
    <property type="protein sequence ID" value="VEF44231.1"/>
    <property type="molecule type" value="Genomic_DNA"/>
</dbReference>
<keyword evidence="5 6" id="KW-0472">Membrane</keyword>
<dbReference type="InterPro" id="IPR005538">
    <property type="entry name" value="LrgA/CidA"/>
</dbReference>
<dbReference type="PANTHER" id="PTHR33931">
    <property type="entry name" value="HOLIN-LIKE PROTEIN CIDA-RELATED"/>
    <property type="match status" value="1"/>
</dbReference>
<keyword evidence="3 6" id="KW-0812">Transmembrane</keyword>
<dbReference type="GO" id="GO:0016787">
    <property type="term" value="F:hydrolase activity"/>
    <property type="evidence" value="ECO:0007669"/>
    <property type="project" value="UniProtKB-KW"/>
</dbReference>
<evidence type="ECO:0000256" key="6">
    <source>
        <dbReference type="SAM" id="Phobius"/>
    </source>
</evidence>
<dbReference type="AlphaFoldDB" id="A0A448FB96"/>
<organism evidence="7 8">
    <name type="scientific">Aggregatibacter aphrophilus ATCC 33389</name>
    <dbReference type="NCBI Taxonomy" id="985008"/>
    <lineage>
        <taxon>Bacteria</taxon>
        <taxon>Pseudomonadati</taxon>
        <taxon>Pseudomonadota</taxon>
        <taxon>Gammaproteobacteria</taxon>
        <taxon>Pasteurellales</taxon>
        <taxon>Pasteurellaceae</taxon>
        <taxon>Aggregatibacter</taxon>
    </lineage>
</organism>
<evidence type="ECO:0000256" key="5">
    <source>
        <dbReference type="ARBA" id="ARBA00023136"/>
    </source>
</evidence>
<dbReference type="OrthoDB" id="385012at2"/>
<feature type="transmembrane region" description="Helical" evidence="6">
    <location>
        <begin position="94"/>
        <end position="116"/>
    </location>
</feature>
<reference evidence="7 8" key="1">
    <citation type="submission" date="2018-12" db="EMBL/GenBank/DDBJ databases">
        <authorList>
            <consortium name="Pathogen Informatics"/>
        </authorList>
    </citation>
    <scope>NUCLEOTIDE SEQUENCE [LARGE SCALE GENOMIC DNA]</scope>
    <source>
        <strain evidence="7 8">NCTC5906</strain>
    </source>
</reference>
<feature type="transmembrane region" description="Helical" evidence="6">
    <location>
        <begin position="64"/>
        <end position="82"/>
    </location>
</feature>
<evidence type="ECO:0000313" key="7">
    <source>
        <dbReference type="EMBL" id="VEF44231.1"/>
    </source>
</evidence>
<dbReference type="PANTHER" id="PTHR33931:SF5">
    <property type="entry name" value="UPF0299 MEMBRANE PROTEIN YOHJ"/>
    <property type="match status" value="1"/>
</dbReference>
<protein>
    <submittedName>
        <fullName evidence="7">Effector of murein hydrolase LrgA</fullName>
    </submittedName>
</protein>
<name>A0A448FB96_AGGAP</name>
<accession>A0A448FB96</accession>
<comment type="subcellular location">
    <subcellularLocation>
        <location evidence="1">Cell membrane</location>
        <topology evidence="1">Multi-pass membrane protein</topology>
    </subcellularLocation>
</comment>
<sequence>MYRKVFDLVRSLFLLYLMLYFGELIAHYVPIGIPSSIWGLLLLFTCLMLRIVKVEWVMFSSRLLIRYMALLFVPVSVGIVKYSGLLMDQMKELLVPNIVSTCVTLVVIGILSDYLFSLKSFTHLKHKIMKKRAKEE</sequence>
<keyword evidence="7" id="KW-0378">Hydrolase</keyword>
<keyword evidence="4 6" id="KW-1133">Transmembrane helix</keyword>
<dbReference type="NCBIfam" id="NF002494">
    <property type="entry name" value="PRK01821.1"/>
    <property type="match status" value="1"/>
</dbReference>
<evidence type="ECO:0000313" key="8">
    <source>
        <dbReference type="Proteomes" id="UP000272690"/>
    </source>
</evidence>
<dbReference type="Pfam" id="PF03788">
    <property type="entry name" value="LrgA"/>
    <property type="match status" value="1"/>
</dbReference>
<dbReference type="RefSeq" id="WP_032995209.1">
    <property type="nucleotide sequence ID" value="NZ_AEWB02000015.1"/>
</dbReference>
<feature type="transmembrane region" description="Helical" evidence="6">
    <location>
        <begin position="35"/>
        <end position="52"/>
    </location>
</feature>
<dbReference type="GO" id="GO:0005886">
    <property type="term" value="C:plasma membrane"/>
    <property type="evidence" value="ECO:0007669"/>
    <property type="project" value="UniProtKB-SubCell"/>
</dbReference>